<dbReference type="Pfam" id="PF01734">
    <property type="entry name" value="Patatin"/>
    <property type="match status" value="1"/>
</dbReference>
<dbReference type="AlphaFoldDB" id="A0A6A4WA32"/>
<evidence type="ECO:0000256" key="17">
    <source>
        <dbReference type="SAM" id="Phobius"/>
    </source>
</evidence>
<feature type="domain" description="Cyclic nucleotide-binding" evidence="18">
    <location>
        <begin position="522"/>
        <end position="582"/>
    </location>
</feature>
<evidence type="ECO:0000259" key="19">
    <source>
        <dbReference type="PROSITE" id="PS51635"/>
    </source>
</evidence>
<dbReference type="PROSITE" id="PS01237">
    <property type="entry name" value="UPF0028"/>
    <property type="match status" value="1"/>
</dbReference>
<feature type="domain" description="Cyclic nucleotide-binding" evidence="18">
    <location>
        <begin position="428"/>
        <end position="518"/>
    </location>
</feature>
<evidence type="ECO:0000256" key="2">
    <source>
        <dbReference type="ARBA" id="ARBA00006636"/>
    </source>
</evidence>
<organism evidence="20 21">
    <name type="scientific">Amphibalanus amphitrite</name>
    <name type="common">Striped barnacle</name>
    <name type="synonym">Balanus amphitrite</name>
    <dbReference type="NCBI Taxonomy" id="1232801"/>
    <lineage>
        <taxon>Eukaryota</taxon>
        <taxon>Metazoa</taxon>
        <taxon>Ecdysozoa</taxon>
        <taxon>Arthropoda</taxon>
        <taxon>Crustacea</taxon>
        <taxon>Multicrustacea</taxon>
        <taxon>Cirripedia</taxon>
        <taxon>Thoracica</taxon>
        <taxon>Thoracicalcarea</taxon>
        <taxon>Balanomorpha</taxon>
        <taxon>Balanoidea</taxon>
        <taxon>Balanidae</taxon>
        <taxon>Amphibalaninae</taxon>
        <taxon>Amphibalanus</taxon>
    </lineage>
</organism>
<dbReference type="CDD" id="cd00038">
    <property type="entry name" value="CAP_ED"/>
    <property type="match status" value="2"/>
</dbReference>
<dbReference type="FunFam" id="2.60.120.10:FF:000022">
    <property type="entry name" value="Patatin like phospholipase domain containing 7"/>
    <property type="match status" value="1"/>
</dbReference>
<feature type="short sequence motif" description="DGA/G" evidence="15">
    <location>
        <begin position="974"/>
        <end position="976"/>
    </location>
</feature>
<dbReference type="EC" id="3.1.1.5" evidence="4"/>
<feature type="domain" description="PNPLA" evidence="19">
    <location>
        <begin position="821"/>
        <end position="987"/>
    </location>
</feature>
<feature type="region of interest" description="Disordered" evidence="16">
    <location>
        <begin position="308"/>
        <end position="376"/>
    </location>
</feature>
<keyword evidence="21" id="KW-1185">Reference proteome</keyword>
<feature type="domain" description="Cyclic nucleotide-binding" evidence="18">
    <location>
        <begin position="185"/>
        <end position="293"/>
    </location>
</feature>
<dbReference type="GO" id="GO:0004622">
    <property type="term" value="F:phosphatidylcholine lysophospholipase activity"/>
    <property type="evidence" value="ECO:0007669"/>
    <property type="project" value="UniProtKB-EC"/>
</dbReference>
<proteinExistence type="inferred from homology"/>
<dbReference type="PANTHER" id="PTHR14226:SF29">
    <property type="entry name" value="NEUROPATHY TARGET ESTERASE SWS"/>
    <property type="match status" value="1"/>
</dbReference>
<dbReference type="SUPFAM" id="SSF51206">
    <property type="entry name" value="cAMP-binding domain-like"/>
    <property type="match status" value="2"/>
</dbReference>
<dbReference type="Gene3D" id="2.60.120.10">
    <property type="entry name" value="Jelly Rolls"/>
    <property type="match status" value="2"/>
</dbReference>
<name>A0A6A4WA32_AMPAM</name>
<dbReference type="Pfam" id="PF00027">
    <property type="entry name" value="cNMP_binding"/>
    <property type="match status" value="2"/>
</dbReference>
<keyword evidence="6 17" id="KW-0812">Transmembrane</keyword>
<dbReference type="InterPro" id="IPR018490">
    <property type="entry name" value="cNMP-bd_dom_sf"/>
</dbReference>
<dbReference type="Proteomes" id="UP000440578">
    <property type="component" value="Unassembled WGS sequence"/>
</dbReference>
<dbReference type="FunFam" id="3.40.1090.10:FF:000022">
    <property type="entry name" value="Neuropathy target esterase sws"/>
    <property type="match status" value="1"/>
</dbReference>
<dbReference type="PANTHER" id="PTHR14226">
    <property type="entry name" value="NEUROPATHY TARGET ESTERASE/SWISS CHEESE D.MELANOGASTER"/>
    <property type="match status" value="1"/>
</dbReference>
<keyword evidence="7 15" id="KW-0378">Hydrolase</keyword>
<dbReference type="InterPro" id="IPR016035">
    <property type="entry name" value="Acyl_Trfase/lysoPLipase"/>
</dbReference>
<keyword evidence="9 17" id="KW-1133">Transmembrane helix</keyword>
<keyword evidence="8 15" id="KW-0442">Lipid degradation</keyword>
<evidence type="ECO:0000256" key="8">
    <source>
        <dbReference type="ARBA" id="ARBA00022963"/>
    </source>
</evidence>
<dbReference type="Gene3D" id="3.40.1090.10">
    <property type="entry name" value="Cytosolic phospholipase A2 catalytic domain"/>
    <property type="match status" value="2"/>
</dbReference>
<evidence type="ECO:0000256" key="16">
    <source>
        <dbReference type="SAM" id="MobiDB-lite"/>
    </source>
</evidence>
<evidence type="ECO:0000256" key="5">
    <source>
        <dbReference type="ARBA" id="ARBA00019369"/>
    </source>
</evidence>
<dbReference type="OrthoDB" id="421051at2759"/>
<evidence type="ECO:0000256" key="3">
    <source>
        <dbReference type="ARBA" id="ARBA00011476"/>
    </source>
</evidence>
<evidence type="ECO:0000256" key="7">
    <source>
        <dbReference type="ARBA" id="ARBA00022801"/>
    </source>
</evidence>
<reference evidence="20 21" key="1">
    <citation type="submission" date="2019-07" db="EMBL/GenBank/DDBJ databases">
        <title>Draft genome assembly of a fouling barnacle, Amphibalanus amphitrite (Darwin, 1854): The first reference genome for Thecostraca.</title>
        <authorList>
            <person name="Kim W."/>
        </authorList>
    </citation>
    <scope>NUCLEOTIDE SEQUENCE [LARGE SCALE GENOMIC DNA]</scope>
    <source>
        <strain evidence="20">SNU_AA5</strain>
        <tissue evidence="20">Soma without cirri and trophi</tissue>
    </source>
</reference>
<dbReference type="GO" id="GO:0016042">
    <property type="term" value="P:lipid catabolic process"/>
    <property type="evidence" value="ECO:0007669"/>
    <property type="project" value="UniProtKB-UniRule"/>
</dbReference>
<dbReference type="InterPro" id="IPR050301">
    <property type="entry name" value="NTE"/>
</dbReference>
<dbReference type="CDD" id="cd07225">
    <property type="entry name" value="Pat_PNPLA6_PNPLA7"/>
    <property type="match status" value="1"/>
</dbReference>
<accession>A0A6A4WA32</accession>
<evidence type="ECO:0000256" key="10">
    <source>
        <dbReference type="ARBA" id="ARBA00023098"/>
    </source>
</evidence>
<dbReference type="SUPFAM" id="SSF52151">
    <property type="entry name" value="FabD/lysophospholipase-like"/>
    <property type="match status" value="2"/>
</dbReference>
<comment type="similarity">
    <text evidence="2">Belongs to the NTE family.</text>
</comment>
<dbReference type="GO" id="GO:0046470">
    <property type="term" value="P:phosphatidylcholine metabolic process"/>
    <property type="evidence" value="ECO:0007669"/>
    <property type="project" value="InterPro"/>
</dbReference>
<evidence type="ECO:0000256" key="1">
    <source>
        <dbReference type="ARBA" id="ARBA00004115"/>
    </source>
</evidence>
<dbReference type="InterPro" id="IPR000595">
    <property type="entry name" value="cNMP-bd_dom"/>
</dbReference>
<evidence type="ECO:0000256" key="15">
    <source>
        <dbReference type="PROSITE-ProRule" id="PRU01161"/>
    </source>
</evidence>
<feature type="short sequence motif" description="GXGXXG" evidence="15">
    <location>
        <begin position="825"/>
        <end position="830"/>
    </location>
</feature>
<dbReference type="PROSITE" id="PS50042">
    <property type="entry name" value="CNMP_BINDING_3"/>
    <property type="match status" value="3"/>
</dbReference>
<keyword evidence="11 17" id="KW-0472">Membrane</keyword>
<dbReference type="InterPro" id="IPR014710">
    <property type="entry name" value="RmlC-like_jellyroll"/>
</dbReference>
<dbReference type="InterPro" id="IPR056556">
    <property type="entry name" value="NTE1_P-loop_dom"/>
</dbReference>
<comment type="caution">
    <text evidence="20">The sequence shown here is derived from an EMBL/GenBank/DDBJ whole genome shotgun (WGS) entry which is preliminary data.</text>
</comment>
<comment type="function">
    <text evidence="12">Phospholipase B that deacylates intracellular phosphatidylcholine (PtdCho), generating glycerophosphocholine (GroPtdCho). This deacylation occurs at both sn-2 and sn-1 positions of PtdCho. Its specific chemical modification by certain organophosphorus (OP) compounds leads to distal axonopathy. Plays a role in the signaling mechanism between neurons and glia that regulates glia wrapping during development of the adult brain. Essential for membrane lipid homeostasis and cell survival in both neurons and glia of the adult brain.</text>
</comment>
<dbReference type="InterPro" id="IPR001423">
    <property type="entry name" value="LysoPLipase_patatin_CS"/>
</dbReference>
<feature type="region of interest" description="Disordered" evidence="16">
    <location>
        <begin position="1196"/>
        <end position="1269"/>
    </location>
</feature>
<evidence type="ECO:0000313" key="21">
    <source>
        <dbReference type="Proteomes" id="UP000440578"/>
    </source>
</evidence>
<feature type="transmembrane region" description="Helical" evidence="17">
    <location>
        <begin position="46"/>
        <end position="65"/>
    </location>
</feature>
<evidence type="ECO:0000256" key="11">
    <source>
        <dbReference type="ARBA" id="ARBA00023136"/>
    </source>
</evidence>
<dbReference type="GO" id="GO:0005789">
    <property type="term" value="C:endoplasmic reticulum membrane"/>
    <property type="evidence" value="ECO:0007669"/>
    <property type="project" value="UniProtKB-SubCell"/>
</dbReference>
<feature type="active site" description="Nucleophile" evidence="15">
    <location>
        <position position="854"/>
    </location>
</feature>
<gene>
    <name evidence="20" type="primary">sws</name>
    <name evidence="20" type="ORF">FJT64_003943</name>
</gene>
<dbReference type="EMBL" id="VIIS01001414">
    <property type="protein sequence ID" value="KAF0298701.1"/>
    <property type="molecule type" value="Genomic_DNA"/>
</dbReference>
<dbReference type="Pfam" id="PF24179">
    <property type="entry name" value="NTE_Ploop"/>
    <property type="match status" value="1"/>
</dbReference>
<dbReference type="InterPro" id="IPR002641">
    <property type="entry name" value="PNPLA_dom"/>
</dbReference>
<feature type="active site" description="Proton acceptor" evidence="15">
    <location>
        <position position="974"/>
    </location>
</feature>
<comment type="subcellular location">
    <subcellularLocation>
        <location evidence="1">Endoplasmic reticulum membrane</location>
        <topology evidence="1">Single-pass type I membrane protein</topology>
    </subcellularLocation>
</comment>
<comment type="subunit">
    <text evidence="3">Interacts with Pka-C3; interaction inhibits the catalytic function of Pka-C3 and the esterase activity of sws.</text>
</comment>
<keyword evidence="10 15" id="KW-0443">Lipid metabolism</keyword>
<sequence>MEEGVDGAHSLSYGTKMTEFLSYIGIIAGEEPHTNEVVVFLSKNQVVVGSIALLLLLVTIILYCIRTGSTSEIKKNLQTKVEDMKDFVGVGTRPRFRKRDKIVFYGRKMLRKVKSVGQYVKSSKNVKKRQLVMKFARNLLQMRKDDQTQLAVLEPPSEYLQEDLRDDSDSSLPREVMYMLRSVRVFGHFEKPIFLELCKQCETIRLRPGQFLFKIGDSDENVFVVQSGLLDVFITEADGSASTLKYVGAGDSVTSLLSFCDVLTKLTDSYPETVVRMVQIIMIRLMRVTFTALHHYLGLSSELMTQHARQRTDTSLKSQQQSPRKQRRPAPDAEVPGGGWRPGVVQSEPVPTAASGDADTEEVLVGSAQSTGRERRRFMDMDEAALSADALERFRAILQLPNLSLLEGHVLLRHLTPGQVIMTEGVQEEENGLALVLHGTLQVSQRRPDKPSEEVLMYLAHSGQMVGALAVLSGEASFFSVRAKSAALVAQMSQQTFYNIMLEVPQVVLHVANTVIRRLSPLVRQIDFSLDWTHIEAGKAIYRELLGEYARGDLVGIVETLTQTERSTTVMAIRDTEVAKLSDGLINFIKLKYPIVRSASPLAAGSSLSAAVVEQRPSQTNFNTVALLPVSEDVPLVSFSFELLHSLLAIGRATLLTSELIRKTLGTSILEPSNDHRLIAWLAQQEDQHQVTLYLCDNELTPWTQRCIRQADCILIVALAERGPSVGKIEKQLETLAVRTQKELILLHREGAPLPRHTVRWLNMRSWCSSHHHIQAPKRLFAKKSLTKIRESYRKILETEPNRFSDVSRLARLLTGTSVGLVLGGGGARGAAHIGMLKAIQEAGIPIDIVGGVSIGAFMGALYCKEKDLVICTQKARSWSMKMTQLWRQIWDLTYPVTSWFSGRGFNALIQEALGDAQIEDLWLPYFTLTTDITDSAMRVHTHGSLWRYVRGSMSLSGFMPPLCDPRDGHLLLDGGYVNNLPGTLWRYVRSSMSIAGVLPPVPDPADGHLLVDGCYVNNVPADVMRSQMGAHMVLAVDVGSQDDVSLTNYGDSLSGWWLLWKRWNPFAEPVKVPSLPDIQSRLAYVSCVRQLEEVKGSDYCEYIRPPIDRYRTLQFGSFDEIKDVGFAHGSAYFSGMRKAGTLQALYDPKSSAAVALETASGQPRKLSQETPHAPHKFTDLAQMVCRVRVPRTSMYDSLDSDEEEDKPDWTGGRAGRATVTEQGYHSEPAVQRGLSKVEGASKGYFSEVSDVDVSEGADTADLSDELTP</sequence>
<comment type="catalytic activity">
    <reaction evidence="14">
        <text>a 1-acyl-sn-glycero-3-phosphocholine + H2O = sn-glycerol 3-phosphocholine + a fatty acid + H(+)</text>
        <dbReference type="Rhea" id="RHEA:15177"/>
        <dbReference type="ChEBI" id="CHEBI:15377"/>
        <dbReference type="ChEBI" id="CHEBI:15378"/>
        <dbReference type="ChEBI" id="CHEBI:16870"/>
        <dbReference type="ChEBI" id="CHEBI:28868"/>
        <dbReference type="ChEBI" id="CHEBI:58168"/>
        <dbReference type="EC" id="3.1.1.5"/>
    </reaction>
</comment>
<evidence type="ECO:0000256" key="6">
    <source>
        <dbReference type="ARBA" id="ARBA00022692"/>
    </source>
</evidence>
<evidence type="ECO:0000256" key="12">
    <source>
        <dbReference type="ARBA" id="ARBA00025020"/>
    </source>
</evidence>
<protein>
    <recommendedName>
        <fullName evidence="5">Neuropathy target esterase sws</fullName>
        <ecNumber evidence="4">3.1.1.5</ecNumber>
    </recommendedName>
    <alternativeName>
        <fullName evidence="13">Swiss cheese</fullName>
    </alternativeName>
</protein>
<evidence type="ECO:0000256" key="13">
    <source>
        <dbReference type="ARBA" id="ARBA00030862"/>
    </source>
</evidence>
<feature type="short sequence motif" description="GXSXG" evidence="15">
    <location>
        <begin position="852"/>
        <end position="856"/>
    </location>
</feature>
<evidence type="ECO:0000256" key="4">
    <source>
        <dbReference type="ARBA" id="ARBA00013274"/>
    </source>
</evidence>
<evidence type="ECO:0000259" key="18">
    <source>
        <dbReference type="PROSITE" id="PS50042"/>
    </source>
</evidence>
<evidence type="ECO:0000256" key="9">
    <source>
        <dbReference type="ARBA" id="ARBA00022989"/>
    </source>
</evidence>
<evidence type="ECO:0000256" key="14">
    <source>
        <dbReference type="ARBA" id="ARBA00049531"/>
    </source>
</evidence>
<evidence type="ECO:0000313" key="20">
    <source>
        <dbReference type="EMBL" id="KAF0298701.1"/>
    </source>
</evidence>
<dbReference type="PROSITE" id="PS51635">
    <property type="entry name" value="PNPLA"/>
    <property type="match status" value="1"/>
</dbReference>
<dbReference type="SMART" id="SM00100">
    <property type="entry name" value="cNMP"/>
    <property type="match status" value="2"/>
</dbReference>